<dbReference type="Ensembl" id="ENSSFOT00015076900.1">
    <property type="protein sequence ID" value="ENSSFOP00015055418.1"/>
    <property type="gene ID" value="ENSSFOG00015029129.1"/>
</dbReference>
<dbReference type="CTD" id="196264"/>
<gene>
    <name evidence="12" type="primary">MPZL3</name>
</gene>
<dbReference type="Gene3D" id="2.60.40.10">
    <property type="entry name" value="Immunoglobulins"/>
    <property type="match status" value="1"/>
</dbReference>
<dbReference type="AlphaFoldDB" id="A0A8C9TN88"/>
<evidence type="ECO:0000256" key="1">
    <source>
        <dbReference type="ARBA" id="ARBA00004479"/>
    </source>
</evidence>
<dbReference type="GeneTree" id="ENSGT01030000234556"/>
<evidence type="ECO:0000256" key="8">
    <source>
        <dbReference type="ARBA" id="ARBA00023319"/>
    </source>
</evidence>
<keyword evidence="5 9" id="KW-0472">Membrane</keyword>
<feature type="domain" description="Ig-like" evidence="11">
    <location>
        <begin position="24"/>
        <end position="146"/>
    </location>
</feature>
<evidence type="ECO:0000256" key="9">
    <source>
        <dbReference type="SAM" id="Phobius"/>
    </source>
</evidence>
<dbReference type="SUPFAM" id="SSF48726">
    <property type="entry name" value="Immunoglobulin"/>
    <property type="match status" value="1"/>
</dbReference>
<feature type="chain" id="PRO_5034616454" evidence="10">
    <location>
        <begin position="29"/>
        <end position="248"/>
    </location>
</feature>
<dbReference type="SMART" id="SM00409">
    <property type="entry name" value="IG"/>
    <property type="match status" value="1"/>
</dbReference>
<dbReference type="OrthoDB" id="8737888at2759"/>
<dbReference type="InterPro" id="IPR036179">
    <property type="entry name" value="Ig-like_dom_sf"/>
</dbReference>
<keyword evidence="2 9" id="KW-0812">Transmembrane</keyword>
<feature type="signal peptide" evidence="10">
    <location>
        <begin position="1"/>
        <end position="28"/>
    </location>
</feature>
<keyword evidence="4 9" id="KW-1133">Transmembrane helix</keyword>
<dbReference type="PANTHER" id="PTHR13869:SF20">
    <property type="entry name" value="MYELIN PROTEIN ZERO-LIKE PROTEIN 3"/>
    <property type="match status" value="1"/>
</dbReference>
<dbReference type="PROSITE" id="PS50835">
    <property type="entry name" value="IG_LIKE"/>
    <property type="match status" value="1"/>
</dbReference>
<evidence type="ECO:0000256" key="3">
    <source>
        <dbReference type="ARBA" id="ARBA00022729"/>
    </source>
</evidence>
<dbReference type="PANTHER" id="PTHR13869">
    <property type="entry name" value="MYELIN P0 RELATED"/>
    <property type="match status" value="1"/>
</dbReference>
<dbReference type="InterPro" id="IPR013106">
    <property type="entry name" value="Ig_V-set"/>
</dbReference>
<protein>
    <submittedName>
        <fullName evidence="12">Myelin protein zero like 3</fullName>
    </submittedName>
</protein>
<dbReference type="SMART" id="SM00406">
    <property type="entry name" value="IGv"/>
    <property type="match status" value="1"/>
</dbReference>
<evidence type="ECO:0000313" key="13">
    <source>
        <dbReference type="Proteomes" id="UP000694397"/>
    </source>
</evidence>
<name>A0A8C9TN88_SCLFO</name>
<accession>A0A8C9TN88</accession>
<dbReference type="InterPro" id="IPR007110">
    <property type="entry name" value="Ig-like_dom"/>
</dbReference>
<dbReference type="RefSeq" id="XP_018604123.1">
    <property type="nucleotide sequence ID" value="XM_018748607.2"/>
</dbReference>
<organism evidence="12 13">
    <name type="scientific">Scleropages formosus</name>
    <name type="common">Asian bonytongue</name>
    <name type="synonym">Osteoglossum formosum</name>
    <dbReference type="NCBI Taxonomy" id="113540"/>
    <lineage>
        <taxon>Eukaryota</taxon>
        <taxon>Metazoa</taxon>
        <taxon>Chordata</taxon>
        <taxon>Craniata</taxon>
        <taxon>Vertebrata</taxon>
        <taxon>Euteleostomi</taxon>
        <taxon>Actinopterygii</taxon>
        <taxon>Neopterygii</taxon>
        <taxon>Teleostei</taxon>
        <taxon>Osteoglossocephala</taxon>
        <taxon>Osteoglossomorpha</taxon>
        <taxon>Osteoglossiformes</taxon>
        <taxon>Osteoglossidae</taxon>
        <taxon>Scleropages</taxon>
    </lineage>
</organism>
<evidence type="ECO:0000256" key="10">
    <source>
        <dbReference type="SAM" id="SignalP"/>
    </source>
</evidence>
<evidence type="ECO:0000256" key="5">
    <source>
        <dbReference type="ARBA" id="ARBA00023136"/>
    </source>
</evidence>
<keyword evidence="6" id="KW-1015">Disulfide bond</keyword>
<evidence type="ECO:0000256" key="6">
    <source>
        <dbReference type="ARBA" id="ARBA00023157"/>
    </source>
</evidence>
<dbReference type="PRINTS" id="PR00213">
    <property type="entry name" value="MYELINP0"/>
</dbReference>
<evidence type="ECO:0000256" key="7">
    <source>
        <dbReference type="ARBA" id="ARBA00023180"/>
    </source>
</evidence>
<dbReference type="Pfam" id="PF07686">
    <property type="entry name" value="V-set"/>
    <property type="match status" value="1"/>
</dbReference>
<reference evidence="12 13" key="1">
    <citation type="submission" date="2019-04" db="EMBL/GenBank/DDBJ databases">
        <authorList>
            <consortium name="Wellcome Sanger Institute Data Sharing"/>
        </authorList>
    </citation>
    <scope>NUCLEOTIDE SEQUENCE [LARGE SCALE GENOMIC DNA]</scope>
</reference>
<evidence type="ECO:0000256" key="2">
    <source>
        <dbReference type="ARBA" id="ARBA00022692"/>
    </source>
</evidence>
<evidence type="ECO:0000256" key="4">
    <source>
        <dbReference type="ARBA" id="ARBA00022989"/>
    </source>
</evidence>
<dbReference type="KEGG" id="sfm:108932338"/>
<reference evidence="12" key="3">
    <citation type="submission" date="2025-09" db="UniProtKB">
        <authorList>
            <consortium name="Ensembl"/>
        </authorList>
    </citation>
    <scope>IDENTIFICATION</scope>
</reference>
<dbReference type="GO" id="GO:0005886">
    <property type="term" value="C:plasma membrane"/>
    <property type="evidence" value="ECO:0007669"/>
    <property type="project" value="TreeGrafter"/>
</dbReference>
<reference evidence="12" key="2">
    <citation type="submission" date="2025-08" db="UniProtKB">
        <authorList>
            <consortium name="Ensembl"/>
        </authorList>
    </citation>
    <scope>IDENTIFICATION</scope>
</reference>
<keyword evidence="13" id="KW-1185">Reference proteome</keyword>
<dbReference type="InterPro" id="IPR013783">
    <property type="entry name" value="Ig-like_fold"/>
</dbReference>
<dbReference type="InterPro" id="IPR003599">
    <property type="entry name" value="Ig_sub"/>
</dbReference>
<keyword evidence="3 10" id="KW-0732">Signal</keyword>
<dbReference type="Proteomes" id="UP000694397">
    <property type="component" value="Chromosome 10"/>
</dbReference>
<keyword evidence="8" id="KW-0393">Immunoglobulin domain</keyword>
<evidence type="ECO:0000313" key="12">
    <source>
        <dbReference type="Ensembl" id="ENSSFOP00015055418.1"/>
    </source>
</evidence>
<sequence length="248" mass="28057">MWWRRHHRGRLVLLLLVAATFAVWRVSAMKVSCSAELKAIQGNVLTLGCSFSSTSRVSSLTSVEWSYRPPDGQPMQSVFHFFSKSYPPTEGQFKGRIKWNGDIAGGDASLQLLNASLNDNGTFTCAVRNPPQDVHGSPCQMELRVTPRELSLRFSYVAVLMALILLPSAVITLVLLGRMCCCQRDTTLPQGYHSPIEVIEGEEHDHMMHKVKHRKFFCCEMHLQDFDDENYYNSSEELQKEAIAESRC</sequence>
<dbReference type="InterPro" id="IPR000920">
    <property type="entry name" value="Myelin_P0-rel"/>
</dbReference>
<dbReference type="GeneID" id="108932338"/>
<feature type="transmembrane region" description="Helical" evidence="9">
    <location>
        <begin position="154"/>
        <end position="176"/>
    </location>
</feature>
<proteinExistence type="predicted"/>
<comment type="subcellular location">
    <subcellularLocation>
        <location evidence="1">Membrane</location>
        <topology evidence="1">Single-pass type I membrane protein</topology>
    </subcellularLocation>
</comment>
<evidence type="ECO:0000259" key="11">
    <source>
        <dbReference type="PROSITE" id="PS50835"/>
    </source>
</evidence>
<keyword evidence="7" id="KW-0325">Glycoprotein</keyword>